<comment type="caution">
    <text evidence="1">The sequence shown here is derived from an EMBL/GenBank/DDBJ whole genome shotgun (WGS) entry which is preliminary data.</text>
</comment>
<proteinExistence type="predicted"/>
<dbReference type="AlphaFoldDB" id="A0AAV4RY68"/>
<dbReference type="EMBL" id="BPLR01008675">
    <property type="protein sequence ID" value="GIY26380.1"/>
    <property type="molecule type" value="Genomic_DNA"/>
</dbReference>
<evidence type="ECO:0000313" key="1">
    <source>
        <dbReference type="EMBL" id="GIY26380.1"/>
    </source>
</evidence>
<protein>
    <submittedName>
        <fullName evidence="1">Uncharacterized protein</fullName>
    </submittedName>
</protein>
<gene>
    <name evidence="1" type="ORF">CEXT_108251</name>
</gene>
<sequence>MRYPEGSEPSGQLNTLSSLIFDTTSSFSYGGTKINTTNLLTIFKYDLPKRKSVPAKRVFEKGLLTPSHSLRPPEIKTNFGIVCHFDTFCCFPRKLKF</sequence>
<organism evidence="1 2">
    <name type="scientific">Caerostris extrusa</name>
    <name type="common">Bark spider</name>
    <name type="synonym">Caerostris bankana</name>
    <dbReference type="NCBI Taxonomy" id="172846"/>
    <lineage>
        <taxon>Eukaryota</taxon>
        <taxon>Metazoa</taxon>
        <taxon>Ecdysozoa</taxon>
        <taxon>Arthropoda</taxon>
        <taxon>Chelicerata</taxon>
        <taxon>Arachnida</taxon>
        <taxon>Araneae</taxon>
        <taxon>Araneomorphae</taxon>
        <taxon>Entelegynae</taxon>
        <taxon>Araneoidea</taxon>
        <taxon>Araneidae</taxon>
        <taxon>Caerostris</taxon>
    </lineage>
</organism>
<name>A0AAV4RY68_CAEEX</name>
<reference evidence="1 2" key="1">
    <citation type="submission" date="2021-06" db="EMBL/GenBank/DDBJ databases">
        <title>Caerostris extrusa draft genome.</title>
        <authorList>
            <person name="Kono N."/>
            <person name="Arakawa K."/>
        </authorList>
    </citation>
    <scope>NUCLEOTIDE SEQUENCE [LARGE SCALE GENOMIC DNA]</scope>
</reference>
<evidence type="ECO:0000313" key="2">
    <source>
        <dbReference type="Proteomes" id="UP001054945"/>
    </source>
</evidence>
<dbReference type="Proteomes" id="UP001054945">
    <property type="component" value="Unassembled WGS sequence"/>
</dbReference>
<accession>A0AAV4RY68</accession>
<keyword evidence="2" id="KW-1185">Reference proteome</keyword>